<sequence length="90" mass="9977">MVRLLKWGGRMEMVARWVDSGAMVGLDGWPKGSLNGGCGLMVEWVGCNGETGFVPDEGCEDGPVGAMVIDEWCWKDVGEVQGSWWWRVRD</sequence>
<reference evidence="1 2" key="1">
    <citation type="journal article" date="2024" name="G3 (Bethesda)">
        <title>Genome assembly of Hibiscus sabdariffa L. provides insights into metabolisms of medicinal natural products.</title>
        <authorList>
            <person name="Kim T."/>
        </authorList>
    </citation>
    <scope>NUCLEOTIDE SEQUENCE [LARGE SCALE GENOMIC DNA]</scope>
    <source>
        <strain evidence="1">TK-2024</strain>
        <tissue evidence="1">Old leaves</tissue>
    </source>
</reference>
<accession>A0ABR2NWG6</accession>
<evidence type="ECO:0000313" key="1">
    <source>
        <dbReference type="EMBL" id="KAK8980534.1"/>
    </source>
</evidence>
<organism evidence="1 2">
    <name type="scientific">Hibiscus sabdariffa</name>
    <name type="common">roselle</name>
    <dbReference type="NCBI Taxonomy" id="183260"/>
    <lineage>
        <taxon>Eukaryota</taxon>
        <taxon>Viridiplantae</taxon>
        <taxon>Streptophyta</taxon>
        <taxon>Embryophyta</taxon>
        <taxon>Tracheophyta</taxon>
        <taxon>Spermatophyta</taxon>
        <taxon>Magnoliopsida</taxon>
        <taxon>eudicotyledons</taxon>
        <taxon>Gunneridae</taxon>
        <taxon>Pentapetalae</taxon>
        <taxon>rosids</taxon>
        <taxon>malvids</taxon>
        <taxon>Malvales</taxon>
        <taxon>Malvaceae</taxon>
        <taxon>Malvoideae</taxon>
        <taxon>Hibiscus</taxon>
    </lineage>
</organism>
<evidence type="ECO:0000313" key="2">
    <source>
        <dbReference type="Proteomes" id="UP001396334"/>
    </source>
</evidence>
<protein>
    <submittedName>
        <fullName evidence="1">Uncharacterized protein</fullName>
    </submittedName>
</protein>
<keyword evidence="2" id="KW-1185">Reference proteome</keyword>
<dbReference type="Proteomes" id="UP001396334">
    <property type="component" value="Unassembled WGS sequence"/>
</dbReference>
<dbReference type="EMBL" id="JBBPBN010000094">
    <property type="protein sequence ID" value="KAK8980534.1"/>
    <property type="molecule type" value="Genomic_DNA"/>
</dbReference>
<gene>
    <name evidence="1" type="ORF">V6N11_074145</name>
</gene>
<name>A0ABR2NWG6_9ROSI</name>
<proteinExistence type="predicted"/>
<comment type="caution">
    <text evidence="1">The sequence shown here is derived from an EMBL/GenBank/DDBJ whole genome shotgun (WGS) entry which is preliminary data.</text>
</comment>